<dbReference type="SUPFAM" id="SSF53335">
    <property type="entry name" value="S-adenosyl-L-methionine-dependent methyltransferases"/>
    <property type="match status" value="1"/>
</dbReference>
<comment type="caution">
    <text evidence="10">The sequence shown here is derived from an EMBL/GenBank/DDBJ whole genome shotgun (WGS) entry which is preliminary data.</text>
</comment>
<dbReference type="CDD" id="cd02440">
    <property type="entry name" value="AdoMet_MTases"/>
    <property type="match status" value="1"/>
</dbReference>
<name>A0A436ZMR6_ARTFL</name>
<dbReference type="PANTHER" id="PTHR43675:SF8">
    <property type="entry name" value="ARSENITE METHYLTRANSFERASE"/>
    <property type="match status" value="1"/>
</dbReference>
<dbReference type="STRING" id="97331.A0A436ZMR6"/>
<protein>
    <recommendedName>
        <fullName evidence="5">Arsenite methyltransferase</fullName>
        <ecNumber evidence="4">2.1.1.137</ecNumber>
    </recommendedName>
</protein>
<reference evidence="10 11" key="1">
    <citation type="submission" date="2019-01" db="EMBL/GenBank/DDBJ databases">
        <title>Intercellular communication is required for trap formation in the nematode-trapping fungus Duddingtonia flagrans.</title>
        <authorList>
            <person name="Youssar L."/>
            <person name="Wernet V."/>
            <person name="Hensel N."/>
            <person name="Hildebrandt H.-G."/>
            <person name="Fischer R."/>
        </authorList>
    </citation>
    <scope>NUCLEOTIDE SEQUENCE [LARGE SCALE GENOMIC DNA]</scope>
    <source>
        <strain evidence="10 11">CBS H-5679</strain>
    </source>
</reference>
<dbReference type="Pfam" id="PF13847">
    <property type="entry name" value="Methyltransf_31"/>
    <property type="match status" value="1"/>
</dbReference>
<evidence type="ECO:0000259" key="9">
    <source>
        <dbReference type="Pfam" id="PF13847"/>
    </source>
</evidence>
<comment type="similarity">
    <text evidence="3">Belongs to the methyltransferase superfamily. Arsenite methyltransferase family.</text>
</comment>
<comment type="catalytic activity">
    <reaction evidence="8">
        <text>arsenic triglutathione + 3 [thioredoxin]-dithiol + 3 S-adenosyl-L-methionine = trimethylarsine + 3 [thioredoxin]-disulfide + 3 glutathione + 3 S-adenosyl-L-homocysteine + 3 H(+)</text>
        <dbReference type="Rhea" id="RHEA:69432"/>
        <dbReference type="Rhea" id="RHEA-COMP:10698"/>
        <dbReference type="Rhea" id="RHEA-COMP:10700"/>
        <dbReference type="ChEBI" id="CHEBI:15378"/>
        <dbReference type="ChEBI" id="CHEBI:27130"/>
        <dbReference type="ChEBI" id="CHEBI:29950"/>
        <dbReference type="ChEBI" id="CHEBI:50058"/>
        <dbReference type="ChEBI" id="CHEBI:57856"/>
        <dbReference type="ChEBI" id="CHEBI:57925"/>
        <dbReference type="ChEBI" id="CHEBI:59789"/>
        <dbReference type="ChEBI" id="CHEBI:183640"/>
        <dbReference type="EC" id="2.1.1.137"/>
    </reaction>
</comment>
<evidence type="ECO:0000256" key="2">
    <source>
        <dbReference type="ARBA" id="ARBA00022691"/>
    </source>
</evidence>
<keyword evidence="2" id="KW-0949">S-adenosyl-L-methionine</keyword>
<dbReference type="Proteomes" id="UP000283090">
    <property type="component" value="Unassembled WGS sequence"/>
</dbReference>
<dbReference type="GeneID" id="93590397"/>
<keyword evidence="1" id="KW-0808">Transferase</keyword>
<keyword evidence="11" id="KW-1185">Reference proteome</keyword>
<dbReference type="AlphaFoldDB" id="A0A436ZMR6"/>
<dbReference type="InterPro" id="IPR026669">
    <property type="entry name" value="Arsenite_MeTrfase-like"/>
</dbReference>
<accession>A0A436ZMR6</accession>
<sequence length="302" mass="32157">MDPNTIYHHVQSRYGSIARAENPQYSSTVAKAFGYSQEDLNSIPKDANLGLSCGNPLAIASLRPGETVVDLGCGGGFDVFLAAKQVGQHGRVIGIDMNKDMLSRARKNLTESTDINNAIFKEGIITSIPLEDATADCIISNCVVNLVPAAEKALVFVEIARILKPGGRVAISDILAKKELPASIKEDVAMYTGCIAGAATIGEYEKYLEDTGFSEILIVDTKSDLNVYINSTDLSNDGDTSAGCCMKPIEAMNEGDVASCCVSSPKAERVVCDGTAVEVANSGSGRRCINLNDWVGEYKLFI</sequence>
<feature type="domain" description="Methyltransferase" evidence="9">
    <location>
        <begin position="64"/>
        <end position="212"/>
    </location>
</feature>
<evidence type="ECO:0000313" key="10">
    <source>
        <dbReference type="EMBL" id="RVD80181.1"/>
    </source>
</evidence>
<evidence type="ECO:0000256" key="7">
    <source>
        <dbReference type="ARBA" id="ARBA00047943"/>
    </source>
</evidence>
<dbReference type="InterPro" id="IPR029063">
    <property type="entry name" value="SAM-dependent_MTases_sf"/>
</dbReference>
<dbReference type="VEuPathDB" id="FungiDB:DFL_008086"/>
<dbReference type="RefSeq" id="XP_067485725.1">
    <property type="nucleotide sequence ID" value="XM_067637770.1"/>
</dbReference>
<dbReference type="InterPro" id="IPR025714">
    <property type="entry name" value="Methyltranfer_dom"/>
</dbReference>
<dbReference type="OrthoDB" id="66144at2759"/>
<evidence type="ECO:0000256" key="4">
    <source>
        <dbReference type="ARBA" id="ARBA00034521"/>
    </source>
</evidence>
<comment type="catalytic activity">
    <reaction evidence="6">
        <text>arsenic triglutathione + [thioredoxin]-dithiol + S-adenosyl-L-methionine + 2 H2O = methylarsonous acid + [thioredoxin]-disulfide + 3 glutathione + S-adenosyl-L-homocysteine + H(+)</text>
        <dbReference type="Rhea" id="RHEA:69460"/>
        <dbReference type="Rhea" id="RHEA-COMP:10698"/>
        <dbReference type="Rhea" id="RHEA-COMP:10700"/>
        <dbReference type="ChEBI" id="CHEBI:15377"/>
        <dbReference type="ChEBI" id="CHEBI:15378"/>
        <dbReference type="ChEBI" id="CHEBI:17826"/>
        <dbReference type="ChEBI" id="CHEBI:29950"/>
        <dbReference type="ChEBI" id="CHEBI:50058"/>
        <dbReference type="ChEBI" id="CHEBI:57856"/>
        <dbReference type="ChEBI" id="CHEBI:57925"/>
        <dbReference type="ChEBI" id="CHEBI:59789"/>
        <dbReference type="ChEBI" id="CHEBI:183640"/>
        <dbReference type="EC" id="2.1.1.137"/>
    </reaction>
</comment>
<proteinExistence type="inferred from homology"/>
<dbReference type="NCBIfam" id="NF008823">
    <property type="entry name" value="PRK11873.1"/>
    <property type="match status" value="1"/>
</dbReference>
<comment type="catalytic activity">
    <reaction evidence="7">
        <text>arsenic triglutathione + 2 [thioredoxin]-dithiol + 2 S-adenosyl-L-methionine + H2O = dimethylarsinous acid + 2 [thioredoxin]-disulfide + 3 glutathione + 2 S-adenosyl-L-homocysteine + 2 H(+)</text>
        <dbReference type="Rhea" id="RHEA:69464"/>
        <dbReference type="Rhea" id="RHEA-COMP:10698"/>
        <dbReference type="Rhea" id="RHEA-COMP:10700"/>
        <dbReference type="ChEBI" id="CHEBI:15377"/>
        <dbReference type="ChEBI" id="CHEBI:15378"/>
        <dbReference type="ChEBI" id="CHEBI:23808"/>
        <dbReference type="ChEBI" id="CHEBI:29950"/>
        <dbReference type="ChEBI" id="CHEBI:50058"/>
        <dbReference type="ChEBI" id="CHEBI:57856"/>
        <dbReference type="ChEBI" id="CHEBI:57925"/>
        <dbReference type="ChEBI" id="CHEBI:59789"/>
        <dbReference type="ChEBI" id="CHEBI:183640"/>
        <dbReference type="EC" id="2.1.1.137"/>
    </reaction>
</comment>
<evidence type="ECO:0000256" key="1">
    <source>
        <dbReference type="ARBA" id="ARBA00022679"/>
    </source>
</evidence>
<dbReference type="GO" id="GO:0030791">
    <property type="term" value="F:arsenite methyltransferase activity"/>
    <property type="evidence" value="ECO:0007669"/>
    <property type="project" value="UniProtKB-EC"/>
</dbReference>
<dbReference type="EC" id="2.1.1.137" evidence="4"/>
<dbReference type="EMBL" id="SAEB01000012">
    <property type="protein sequence ID" value="RVD80181.1"/>
    <property type="molecule type" value="Genomic_DNA"/>
</dbReference>
<gene>
    <name evidence="10" type="ORF">DFL_008086</name>
</gene>
<evidence type="ECO:0000313" key="11">
    <source>
        <dbReference type="Proteomes" id="UP000283090"/>
    </source>
</evidence>
<evidence type="ECO:0000256" key="5">
    <source>
        <dbReference type="ARBA" id="ARBA00034545"/>
    </source>
</evidence>
<evidence type="ECO:0000256" key="6">
    <source>
        <dbReference type="ARBA" id="ARBA00047941"/>
    </source>
</evidence>
<dbReference type="PANTHER" id="PTHR43675">
    <property type="entry name" value="ARSENITE METHYLTRANSFERASE"/>
    <property type="match status" value="1"/>
</dbReference>
<dbReference type="Gene3D" id="3.40.50.150">
    <property type="entry name" value="Vaccinia Virus protein VP39"/>
    <property type="match status" value="1"/>
</dbReference>
<evidence type="ECO:0000256" key="8">
    <source>
        <dbReference type="ARBA" id="ARBA00048428"/>
    </source>
</evidence>
<evidence type="ECO:0000256" key="3">
    <source>
        <dbReference type="ARBA" id="ARBA00034487"/>
    </source>
</evidence>
<organism evidence="10 11">
    <name type="scientific">Arthrobotrys flagrans</name>
    <name type="common">Nematode-trapping fungus</name>
    <name type="synonym">Trichothecium flagrans</name>
    <dbReference type="NCBI Taxonomy" id="97331"/>
    <lineage>
        <taxon>Eukaryota</taxon>
        <taxon>Fungi</taxon>
        <taxon>Dikarya</taxon>
        <taxon>Ascomycota</taxon>
        <taxon>Pezizomycotina</taxon>
        <taxon>Orbiliomycetes</taxon>
        <taxon>Orbiliales</taxon>
        <taxon>Orbiliaceae</taxon>
        <taxon>Arthrobotrys</taxon>
    </lineage>
</organism>